<evidence type="ECO:0000313" key="9">
    <source>
        <dbReference type="EMBL" id="CAF3651199.1"/>
    </source>
</evidence>
<dbReference type="GO" id="GO:0005737">
    <property type="term" value="C:cytoplasm"/>
    <property type="evidence" value="ECO:0007669"/>
    <property type="project" value="TreeGrafter"/>
</dbReference>
<reference evidence="8" key="1">
    <citation type="submission" date="2021-02" db="EMBL/GenBank/DDBJ databases">
        <authorList>
            <person name="Nowell W R."/>
        </authorList>
    </citation>
    <scope>NUCLEOTIDE SEQUENCE</scope>
</reference>
<dbReference type="Proteomes" id="UP000663829">
    <property type="component" value="Unassembled WGS sequence"/>
</dbReference>
<dbReference type="EMBL" id="CAJNOQ010001050">
    <property type="protein sequence ID" value="CAF0863634.1"/>
    <property type="molecule type" value="Genomic_DNA"/>
</dbReference>
<keyword evidence="3 7" id="KW-0812">Transmembrane</keyword>
<sequence length="514" mass="59622">MIRDQERVYYEQRTPMDQRNDGGEINDQQSKLIDGNVIYSPINQLNKPDSMMSLNPFRCKSTICLIAGVLCLISGLVLIFLLDVLVHKILARKLVIVEGQEGYKFWKDPPANIHRKMYIWHCSNPFEVQYGAPPRMIEKGPYVYREQWNRSNIRYSDPDALSYIPITTLYFDRQQSVGPDDKYMTVLNIPLMAFAHQTQYYPEIVQEGFNLMLKVFNTTLFINVTVKELMEGYTDPLIKMASAFEPDIMKDAKFGILSTRNGSYYQNFTIHTGQNDIANVAKVISFNGVKVLNYWSTSQANMLNGTDGSLFPPFLTKDRRVYSYNADMCRSYYLSYLREKKDGWISLYDFHLPSDIFNNSLDENKGFCFNNKCLGQGVLNISTCYYAEEKFREQIIGMKPDANKHEFLMSFDPVTSVPFSVNVRLQLNFYMPNVPKFDLLKKVRPALVPSVWFDDSIFQDSSSWVLLSLTIAMEERRADDEKLLVYEESSGLQRLPIMIQEELIRCEKEKSKQE</sequence>
<protein>
    <recommendedName>
        <fullName evidence="11">Scavenger receptor class B member 1</fullName>
    </recommendedName>
</protein>
<dbReference type="PANTHER" id="PTHR11923:SF51">
    <property type="entry name" value="LYSOSOME MEMBRANE PROTEIN 2"/>
    <property type="match status" value="1"/>
</dbReference>
<dbReference type="OrthoDB" id="18585at2759"/>
<evidence type="ECO:0000313" key="10">
    <source>
        <dbReference type="Proteomes" id="UP000663829"/>
    </source>
</evidence>
<dbReference type="GO" id="GO:0016020">
    <property type="term" value="C:membrane"/>
    <property type="evidence" value="ECO:0007669"/>
    <property type="project" value="UniProtKB-SubCell"/>
</dbReference>
<dbReference type="InterPro" id="IPR002159">
    <property type="entry name" value="CD36_fam"/>
</dbReference>
<keyword evidence="4 7" id="KW-1133">Transmembrane helix</keyword>
<dbReference type="EMBL" id="CAJOBC010001050">
    <property type="protein sequence ID" value="CAF3651199.1"/>
    <property type="molecule type" value="Genomic_DNA"/>
</dbReference>
<dbReference type="Proteomes" id="UP000681722">
    <property type="component" value="Unassembled WGS sequence"/>
</dbReference>
<feature type="transmembrane region" description="Helical" evidence="7">
    <location>
        <begin position="62"/>
        <end position="82"/>
    </location>
</feature>
<evidence type="ECO:0008006" key="11">
    <source>
        <dbReference type="Google" id="ProtNLM"/>
    </source>
</evidence>
<dbReference type="Pfam" id="PF01130">
    <property type="entry name" value="CD36"/>
    <property type="match status" value="1"/>
</dbReference>
<dbReference type="AlphaFoldDB" id="A0A813X164"/>
<evidence type="ECO:0000256" key="5">
    <source>
        <dbReference type="ARBA" id="ARBA00023136"/>
    </source>
</evidence>
<keyword evidence="10" id="KW-1185">Reference proteome</keyword>
<evidence type="ECO:0000256" key="1">
    <source>
        <dbReference type="ARBA" id="ARBA00004370"/>
    </source>
</evidence>
<name>A0A813X164_9BILA</name>
<dbReference type="PRINTS" id="PR01609">
    <property type="entry name" value="CD36FAMILY"/>
</dbReference>
<gene>
    <name evidence="8" type="ORF">GPM918_LOCUS6719</name>
    <name evidence="9" type="ORF">SRO942_LOCUS6719</name>
</gene>
<comment type="similarity">
    <text evidence="2">Belongs to the CD36 family.</text>
</comment>
<dbReference type="PANTHER" id="PTHR11923">
    <property type="entry name" value="SCAVENGER RECEPTOR CLASS B TYPE-1 SR-B1"/>
    <property type="match status" value="1"/>
</dbReference>
<evidence type="ECO:0000256" key="2">
    <source>
        <dbReference type="ARBA" id="ARBA00010532"/>
    </source>
</evidence>
<keyword evidence="5 7" id="KW-0472">Membrane</keyword>
<comment type="caution">
    <text evidence="8">The sequence shown here is derived from an EMBL/GenBank/DDBJ whole genome shotgun (WGS) entry which is preliminary data.</text>
</comment>
<keyword evidence="6" id="KW-0325">Glycoprotein</keyword>
<evidence type="ECO:0000256" key="6">
    <source>
        <dbReference type="ARBA" id="ARBA00023180"/>
    </source>
</evidence>
<accession>A0A813X164</accession>
<evidence type="ECO:0000256" key="4">
    <source>
        <dbReference type="ARBA" id="ARBA00022989"/>
    </source>
</evidence>
<dbReference type="GO" id="GO:0005044">
    <property type="term" value="F:scavenger receptor activity"/>
    <property type="evidence" value="ECO:0007669"/>
    <property type="project" value="TreeGrafter"/>
</dbReference>
<evidence type="ECO:0000313" key="8">
    <source>
        <dbReference type="EMBL" id="CAF0863634.1"/>
    </source>
</evidence>
<evidence type="ECO:0000256" key="7">
    <source>
        <dbReference type="SAM" id="Phobius"/>
    </source>
</evidence>
<comment type="subcellular location">
    <subcellularLocation>
        <location evidence="1">Membrane</location>
    </subcellularLocation>
</comment>
<organism evidence="8 10">
    <name type="scientific">Didymodactylos carnosus</name>
    <dbReference type="NCBI Taxonomy" id="1234261"/>
    <lineage>
        <taxon>Eukaryota</taxon>
        <taxon>Metazoa</taxon>
        <taxon>Spiralia</taxon>
        <taxon>Gnathifera</taxon>
        <taxon>Rotifera</taxon>
        <taxon>Eurotatoria</taxon>
        <taxon>Bdelloidea</taxon>
        <taxon>Philodinida</taxon>
        <taxon>Philodinidae</taxon>
        <taxon>Didymodactylos</taxon>
    </lineage>
</organism>
<proteinExistence type="inferred from homology"/>
<evidence type="ECO:0000256" key="3">
    <source>
        <dbReference type="ARBA" id="ARBA00022692"/>
    </source>
</evidence>